<name>A0A9X8ULJ0_9FIRM</name>
<gene>
    <name evidence="1" type="ORF">EDD78_102205</name>
</gene>
<protein>
    <submittedName>
        <fullName evidence="1">Uncharacterized protein</fullName>
    </submittedName>
</protein>
<dbReference type="EMBL" id="SLUK01000002">
    <property type="protein sequence ID" value="TCL44581.1"/>
    <property type="molecule type" value="Genomic_DNA"/>
</dbReference>
<evidence type="ECO:0000313" key="2">
    <source>
        <dbReference type="Proteomes" id="UP000294682"/>
    </source>
</evidence>
<evidence type="ECO:0000313" key="1">
    <source>
        <dbReference type="EMBL" id="TCL44581.1"/>
    </source>
</evidence>
<proteinExistence type="predicted"/>
<accession>A0A9X8ULJ0</accession>
<sequence length="42" mass="5126">MSYSVKRDKLEPFPGLSSYPHRAYLERILVVILLIFKRKKWF</sequence>
<keyword evidence="2" id="KW-1185">Reference proteome</keyword>
<comment type="caution">
    <text evidence="1">The sequence shown here is derived from an EMBL/GenBank/DDBJ whole genome shotgun (WGS) entry which is preliminary data.</text>
</comment>
<dbReference type="Proteomes" id="UP000294682">
    <property type="component" value="Unassembled WGS sequence"/>
</dbReference>
<reference evidence="1 2" key="1">
    <citation type="submission" date="2019-03" db="EMBL/GenBank/DDBJ databases">
        <title>Genomic Encyclopedia of Type Strains, Phase IV (KMG-IV): sequencing the most valuable type-strain genomes for metagenomic binning, comparative biology and taxonomic classification.</title>
        <authorList>
            <person name="Goeker M."/>
        </authorList>
    </citation>
    <scope>NUCLEOTIDE SEQUENCE [LARGE SCALE GENOMIC DNA]</scope>
    <source>
        <strain evidence="1 2">DSM 100433</strain>
    </source>
</reference>
<dbReference type="RefSeq" id="WP_286170702.1">
    <property type="nucleotide sequence ID" value="NZ_SLUK01000002.1"/>
</dbReference>
<organism evidence="1 2">
    <name type="scientific">Harryflintia acetispora</name>
    <dbReference type="NCBI Taxonomy" id="1849041"/>
    <lineage>
        <taxon>Bacteria</taxon>
        <taxon>Bacillati</taxon>
        <taxon>Bacillota</taxon>
        <taxon>Clostridia</taxon>
        <taxon>Eubacteriales</taxon>
        <taxon>Oscillospiraceae</taxon>
        <taxon>Harryflintia</taxon>
    </lineage>
</organism>
<dbReference type="AlphaFoldDB" id="A0A9X8ULJ0"/>